<feature type="compositionally biased region" description="Low complexity" evidence="1">
    <location>
        <begin position="98"/>
        <end position="112"/>
    </location>
</feature>
<evidence type="ECO:0000313" key="2">
    <source>
        <dbReference type="EMBL" id="KAJ2895625.1"/>
    </source>
</evidence>
<dbReference type="InterPro" id="IPR001806">
    <property type="entry name" value="Small_GTPase"/>
</dbReference>
<feature type="compositionally biased region" description="Polar residues" evidence="1">
    <location>
        <begin position="350"/>
        <end position="368"/>
    </location>
</feature>
<feature type="compositionally biased region" description="Polar residues" evidence="1">
    <location>
        <begin position="505"/>
        <end position="522"/>
    </location>
</feature>
<reference evidence="2" key="1">
    <citation type="submission" date="2022-07" db="EMBL/GenBank/DDBJ databases">
        <title>Draft genome sequence of Zalerion maritima ATCC 34329, a (micro)plastics degrading marine fungus.</title>
        <authorList>
            <person name="Paco A."/>
            <person name="Goncalves M.F.M."/>
            <person name="Rocha-Santos T.A.P."/>
            <person name="Alves A."/>
        </authorList>
    </citation>
    <scope>NUCLEOTIDE SEQUENCE</scope>
    <source>
        <strain evidence="2">ATCC 34329</strain>
    </source>
</reference>
<dbReference type="Gene3D" id="3.40.50.300">
    <property type="entry name" value="P-loop containing nucleotide triphosphate hydrolases"/>
    <property type="match status" value="1"/>
</dbReference>
<dbReference type="EMBL" id="JAKWBI020000387">
    <property type="protein sequence ID" value="KAJ2895625.1"/>
    <property type="molecule type" value="Genomic_DNA"/>
</dbReference>
<feature type="compositionally biased region" description="Basic and acidic residues" evidence="1">
    <location>
        <begin position="389"/>
        <end position="401"/>
    </location>
</feature>
<feature type="compositionally biased region" description="Polar residues" evidence="1">
    <location>
        <begin position="132"/>
        <end position="148"/>
    </location>
</feature>
<feature type="compositionally biased region" description="Basic and acidic residues" evidence="1">
    <location>
        <begin position="591"/>
        <end position="612"/>
    </location>
</feature>
<comment type="caution">
    <text evidence="2">The sequence shown here is derived from an EMBL/GenBank/DDBJ whole genome shotgun (WGS) entry which is preliminary data.</text>
</comment>
<evidence type="ECO:0000313" key="3">
    <source>
        <dbReference type="Proteomes" id="UP001201980"/>
    </source>
</evidence>
<accession>A0AAD5RP25</accession>
<dbReference type="GO" id="GO:0003924">
    <property type="term" value="F:GTPase activity"/>
    <property type="evidence" value="ECO:0007669"/>
    <property type="project" value="InterPro"/>
</dbReference>
<feature type="region of interest" description="Disordered" evidence="1">
    <location>
        <begin position="350"/>
        <end position="420"/>
    </location>
</feature>
<feature type="compositionally biased region" description="Basic and acidic residues" evidence="1">
    <location>
        <begin position="707"/>
        <end position="716"/>
    </location>
</feature>
<evidence type="ECO:0000256" key="1">
    <source>
        <dbReference type="SAM" id="MobiDB-lite"/>
    </source>
</evidence>
<gene>
    <name evidence="2" type="ORF">MKZ38_006300</name>
</gene>
<organism evidence="2 3">
    <name type="scientific">Zalerion maritima</name>
    <dbReference type="NCBI Taxonomy" id="339359"/>
    <lineage>
        <taxon>Eukaryota</taxon>
        <taxon>Fungi</taxon>
        <taxon>Dikarya</taxon>
        <taxon>Ascomycota</taxon>
        <taxon>Pezizomycotina</taxon>
        <taxon>Sordariomycetes</taxon>
        <taxon>Lulworthiomycetidae</taxon>
        <taxon>Lulworthiales</taxon>
        <taxon>Lulworthiaceae</taxon>
        <taxon>Zalerion</taxon>
    </lineage>
</organism>
<feature type="region of interest" description="Disordered" evidence="1">
    <location>
        <begin position="582"/>
        <end position="612"/>
    </location>
</feature>
<sequence length="727" mass="78855">MGRRPGKPTIRILLLGGEGVGKGSLESRVGLNSLHDGTVLILTLLQFTTMMYPPSYDTSLTLESRRYFTLSPHPPSPTCFITRPLNTSHGPSLGQADLSPPTSSTSGLPLSSAFSNHASRHRTGASHDPASPINTPDITGRNDATLSSAAPRGPCSQCVRKDLTFLVELVNYPLQTKKTRLSLLSKRDYDAVILLYSIDSPESLAKAESLHAELSLRPPNTPSGSGKRHLSLFGSNTSANTSCGISDRELVVALLGSKADLDIEPGLGIDVDELMSAALSNANLEPRGETNPKSPKPSPRMGFEPEADAQSMDIIHPLFRTPKARSSNENPLSPLLPADSAGRNPFFSSSLRHSASVNQRRDTGSTSLLRRAESASGARGYGEPIHFSEPLRRNDSIRENPEEIDIETPGHAVTRQERSNDVIRRVSSQTTSLSSLQSPLPLSPSALSPLNTSGLDLIPSASASPKRISTSPFILNSPQIASFSWQREPPSRRRTSTTSFDPEVSKSNVSSTHRSVQTSQSFRGPPAYTRKNSTNSQYGAQSERSVHRLPRKPSSSEVIESWLAYWMPAAVADSDDTLLGDLATDNAKSGNVDHDEAKSRNDDKPQERRVSKEEAEKLAHRLMLSLPAMECSSKTGEGVDEAFEFVIREVLKGMKVDVSGPPEKDWTKACPHRAAYNDQPQGGIELTDTKQWGVNKGGKALPPARPAHSEKSESVFERIRKMFGGRT</sequence>
<proteinExistence type="predicted"/>
<dbReference type="AlphaFoldDB" id="A0AAD5RP25"/>
<feature type="region of interest" description="Disordered" evidence="1">
    <location>
        <begin position="84"/>
        <end position="151"/>
    </location>
</feature>
<protein>
    <submittedName>
        <fullName evidence="2">Uncharacterized protein</fullName>
    </submittedName>
</protein>
<name>A0AAD5RP25_9PEZI</name>
<dbReference type="InterPro" id="IPR027417">
    <property type="entry name" value="P-loop_NTPase"/>
</dbReference>
<dbReference type="Pfam" id="PF00071">
    <property type="entry name" value="Ras"/>
    <property type="match status" value="1"/>
</dbReference>
<keyword evidence="3" id="KW-1185">Reference proteome</keyword>
<feature type="compositionally biased region" description="Polar residues" evidence="1">
    <location>
        <begin position="530"/>
        <end position="543"/>
    </location>
</feature>
<dbReference type="GO" id="GO:0005525">
    <property type="term" value="F:GTP binding"/>
    <property type="evidence" value="ECO:0007669"/>
    <property type="project" value="InterPro"/>
</dbReference>
<dbReference type="SUPFAM" id="SSF52540">
    <property type="entry name" value="P-loop containing nucleoside triphosphate hydrolases"/>
    <property type="match status" value="1"/>
</dbReference>
<feature type="region of interest" description="Disordered" evidence="1">
    <location>
        <begin position="281"/>
        <end position="305"/>
    </location>
</feature>
<dbReference type="Proteomes" id="UP001201980">
    <property type="component" value="Unassembled WGS sequence"/>
</dbReference>
<feature type="region of interest" description="Disordered" evidence="1">
    <location>
        <begin position="484"/>
        <end position="553"/>
    </location>
</feature>
<feature type="region of interest" description="Disordered" evidence="1">
    <location>
        <begin position="693"/>
        <end position="716"/>
    </location>
</feature>